<gene>
    <name evidence="1" type="ORF">PSTG_12075</name>
</gene>
<evidence type="ECO:0000313" key="2">
    <source>
        <dbReference type="Proteomes" id="UP000054564"/>
    </source>
</evidence>
<reference evidence="2" key="2">
    <citation type="submission" date="2014-03" db="EMBL/GenBank/DDBJ databases">
        <title>The Genome Sequence of Puccinia striiformis f. sp. tritici PST-78.</title>
        <authorList>
            <consortium name="The Broad Institute Genome Sequencing Platform"/>
            <person name="Cuomo C."/>
            <person name="Hulbert S."/>
            <person name="Chen X."/>
            <person name="Walker B."/>
            <person name="Young S.K."/>
            <person name="Zeng Q."/>
            <person name="Gargeya S."/>
            <person name="Fitzgerald M."/>
            <person name="Haas B."/>
            <person name="Abouelleil A."/>
            <person name="Alvarado L."/>
            <person name="Arachchi H.M."/>
            <person name="Berlin A.M."/>
            <person name="Chapman S.B."/>
            <person name="Goldberg J."/>
            <person name="Griggs A."/>
            <person name="Gujja S."/>
            <person name="Hansen M."/>
            <person name="Howarth C."/>
            <person name="Imamovic A."/>
            <person name="Larimer J."/>
            <person name="McCowan C."/>
            <person name="Montmayeur A."/>
            <person name="Murphy C."/>
            <person name="Neiman D."/>
            <person name="Pearson M."/>
            <person name="Priest M."/>
            <person name="Roberts A."/>
            <person name="Saif S."/>
            <person name="Shea T."/>
            <person name="Sisk P."/>
            <person name="Sykes S."/>
            <person name="Wortman J."/>
            <person name="Nusbaum C."/>
            <person name="Birren B."/>
        </authorList>
    </citation>
    <scope>NUCLEOTIDE SEQUENCE [LARGE SCALE GENOMIC DNA]</scope>
    <source>
        <strain evidence="2">race PST-78</strain>
    </source>
</reference>
<dbReference type="EMBL" id="AJIL01000113">
    <property type="protein sequence ID" value="KNE94613.1"/>
    <property type="molecule type" value="Genomic_DNA"/>
</dbReference>
<name>A0A0L0V5R0_9BASI</name>
<comment type="caution">
    <text evidence="1">The sequence shown here is derived from an EMBL/GenBank/DDBJ whole genome shotgun (WGS) entry which is preliminary data.</text>
</comment>
<organism evidence="1 2">
    <name type="scientific">Puccinia striiformis f. sp. tritici PST-78</name>
    <dbReference type="NCBI Taxonomy" id="1165861"/>
    <lineage>
        <taxon>Eukaryota</taxon>
        <taxon>Fungi</taxon>
        <taxon>Dikarya</taxon>
        <taxon>Basidiomycota</taxon>
        <taxon>Pucciniomycotina</taxon>
        <taxon>Pucciniomycetes</taxon>
        <taxon>Pucciniales</taxon>
        <taxon>Pucciniaceae</taxon>
        <taxon>Puccinia</taxon>
    </lineage>
</organism>
<dbReference type="Proteomes" id="UP000054564">
    <property type="component" value="Unassembled WGS sequence"/>
</dbReference>
<sequence>MFIVFVAGNLTSAAQTWSTNQPNALSQPCGTNPRKRRAQSGCSLIELQNNKRAVCGSRSDVRDVKKLIEHDQRSSNFNFVTPNSNSSKLLDRISTPFIGSSENHQL</sequence>
<keyword evidence="2" id="KW-1185">Reference proteome</keyword>
<accession>A0A0L0V5R0</accession>
<reference evidence="1" key="1">
    <citation type="submission" date="2014-03" db="EMBL/GenBank/DDBJ databases">
        <title>Cloning and expression analysis of gamma-glutamylcysteines synthetase in perennial ryegrass.</title>
        <authorList>
            <person name="Wei S."/>
            <person name="Sun Z."/>
        </authorList>
    </citation>
    <scope>NUCLEOTIDE SEQUENCE</scope>
    <source>
        <strain evidence="1">Race PST-78</strain>
    </source>
</reference>
<dbReference type="AlphaFoldDB" id="A0A0L0V5R0"/>
<protein>
    <submittedName>
        <fullName evidence="1">Uncharacterized protein</fullName>
    </submittedName>
</protein>
<evidence type="ECO:0000313" key="1">
    <source>
        <dbReference type="EMBL" id="KNE94612.1"/>
    </source>
</evidence>
<dbReference type="EMBL" id="AJIL01000113">
    <property type="protein sequence ID" value="KNE94612.1"/>
    <property type="molecule type" value="Genomic_DNA"/>
</dbReference>
<proteinExistence type="predicted"/>